<comment type="similarity">
    <text evidence="4">Belongs to the TRAFAC class myosin-kinesin ATPase superfamily. Myosin family.</text>
</comment>
<name>Q4R9N9_TETNG</name>
<dbReference type="EMBL" id="CAAE01025729">
    <property type="protein sequence ID" value="CAG14894.1"/>
    <property type="molecule type" value="Genomic_DNA"/>
</dbReference>
<evidence type="ECO:0000256" key="2">
    <source>
        <dbReference type="ARBA" id="ARBA00022840"/>
    </source>
</evidence>
<dbReference type="GO" id="GO:0000146">
    <property type="term" value="F:microfilament motor activity"/>
    <property type="evidence" value="ECO:0007669"/>
    <property type="project" value="TreeGrafter"/>
</dbReference>
<dbReference type="Gene3D" id="1.20.58.530">
    <property type="match status" value="1"/>
</dbReference>
<keyword evidence="2" id="KW-0067">ATP-binding</keyword>
<evidence type="ECO:0000259" key="5">
    <source>
        <dbReference type="PROSITE" id="PS51456"/>
    </source>
</evidence>
<feature type="non-terminal residue" evidence="6">
    <location>
        <position position="117"/>
    </location>
</feature>
<comment type="caution">
    <text evidence="4">Lacks conserved residue(s) required for the propagation of feature annotation.</text>
</comment>
<keyword evidence="4" id="KW-0518">Myosin</keyword>
<dbReference type="GO" id="GO:0016459">
    <property type="term" value="C:myosin complex"/>
    <property type="evidence" value="ECO:0007669"/>
    <property type="project" value="UniProtKB-KW"/>
</dbReference>
<dbReference type="GO" id="GO:0005737">
    <property type="term" value="C:cytoplasm"/>
    <property type="evidence" value="ECO:0007669"/>
    <property type="project" value="TreeGrafter"/>
</dbReference>
<dbReference type="GO" id="GO:0007015">
    <property type="term" value="P:actin filament organization"/>
    <property type="evidence" value="ECO:0007669"/>
    <property type="project" value="TreeGrafter"/>
</dbReference>
<dbReference type="InterPro" id="IPR027417">
    <property type="entry name" value="P-loop_NTPase"/>
</dbReference>
<dbReference type="GO" id="GO:0005524">
    <property type="term" value="F:ATP binding"/>
    <property type="evidence" value="ECO:0007669"/>
    <property type="project" value="UniProtKB-KW"/>
</dbReference>
<accession>Q4R9N9</accession>
<evidence type="ECO:0000256" key="3">
    <source>
        <dbReference type="ARBA" id="ARBA00023203"/>
    </source>
</evidence>
<comment type="caution">
    <text evidence="6">The sequence shown here is derived from an EMBL/GenBank/DDBJ whole genome shotgun (WGS) entry which is preliminary data.</text>
</comment>
<dbReference type="KEGG" id="tng:GSTEN00038903G001"/>
<dbReference type="GO" id="GO:0005886">
    <property type="term" value="C:plasma membrane"/>
    <property type="evidence" value="ECO:0007669"/>
    <property type="project" value="TreeGrafter"/>
</dbReference>
<dbReference type="GO" id="GO:0051015">
    <property type="term" value="F:actin filament binding"/>
    <property type="evidence" value="ECO:0007669"/>
    <property type="project" value="TreeGrafter"/>
</dbReference>
<evidence type="ECO:0000313" key="6">
    <source>
        <dbReference type="EMBL" id="CAG14894.1"/>
    </source>
</evidence>
<gene>
    <name evidence="6" type="ORF">GSTENG00038903001</name>
</gene>
<dbReference type="PANTHER" id="PTHR13140">
    <property type="entry name" value="MYOSIN"/>
    <property type="match status" value="1"/>
</dbReference>
<reference evidence="6" key="2">
    <citation type="submission" date="2004-02" db="EMBL/GenBank/DDBJ databases">
        <authorList>
            <consortium name="Genoscope"/>
            <consortium name="Whitehead Institute Centre for Genome Research"/>
        </authorList>
    </citation>
    <scope>NUCLEOTIDE SEQUENCE</scope>
</reference>
<dbReference type="GO" id="GO:0005902">
    <property type="term" value="C:microvillus"/>
    <property type="evidence" value="ECO:0007669"/>
    <property type="project" value="TreeGrafter"/>
</dbReference>
<reference evidence="6" key="1">
    <citation type="journal article" date="2004" name="Nature">
        <title>Genome duplication in the teleost fish Tetraodon nigroviridis reveals the early vertebrate proto-karyotype.</title>
        <authorList>
            <person name="Jaillon O."/>
            <person name="Aury J.-M."/>
            <person name="Brunet F."/>
            <person name="Petit J.-L."/>
            <person name="Stange-Thomann N."/>
            <person name="Mauceli E."/>
            <person name="Bouneau L."/>
            <person name="Fischer C."/>
            <person name="Ozouf-Costaz C."/>
            <person name="Bernot A."/>
            <person name="Nicaud S."/>
            <person name="Jaffe D."/>
            <person name="Fisher S."/>
            <person name="Lutfalla G."/>
            <person name="Dossat C."/>
            <person name="Segurens B."/>
            <person name="Dasilva C."/>
            <person name="Salanoubat M."/>
            <person name="Levy M."/>
            <person name="Boudet N."/>
            <person name="Castellano S."/>
            <person name="Anthouard V."/>
            <person name="Jubin C."/>
            <person name="Castelli V."/>
            <person name="Katinka M."/>
            <person name="Vacherie B."/>
            <person name="Biemont C."/>
            <person name="Skalli Z."/>
            <person name="Cattolico L."/>
            <person name="Poulain J."/>
            <person name="De Berardinis V."/>
            <person name="Cruaud C."/>
            <person name="Duprat S."/>
            <person name="Brottier P."/>
            <person name="Coutanceau J.-P."/>
            <person name="Gouzy J."/>
            <person name="Parra G."/>
            <person name="Lardier G."/>
            <person name="Chapple C."/>
            <person name="McKernan K.J."/>
            <person name="McEwan P."/>
            <person name="Bosak S."/>
            <person name="Kellis M."/>
            <person name="Volff J.-N."/>
            <person name="Guigo R."/>
            <person name="Zody M.C."/>
            <person name="Mesirov J."/>
            <person name="Lindblad-Toh K."/>
            <person name="Birren B."/>
            <person name="Nusbaum C."/>
            <person name="Kahn D."/>
            <person name="Robinson-Rechavi M."/>
            <person name="Laudet V."/>
            <person name="Schachter V."/>
            <person name="Quetier F."/>
            <person name="Saurin W."/>
            <person name="Scarpelli C."/>
            <person name="Wincker P."/>
            <person name="Lander E.S."/>
            <person name="Weissenbach J."/>
            <person name="Roest Crollius H."/>
        </authorList>
    </citation>
    <scope>NUCLEOTIDE SEQUENCE [LARGE SCALE GENOMIC DNA]</scope>
</reference>
<sequence>LDIYGFEIFDNKQVFEQFCINYCNEKLQRLFIQLILQQEQGEYQREGITWQYVAKRCVNARAESVCCCWQVDYFNNQVIVDLMEEPHKGIISILDEACLTVGNVTDMVCLDSMDSKL</sequence>
<protein>
    <submittedName>
        <fullName evidence="6">(spotted green pufferfish) hypothetical protein</fullName>
    </submittedName>
</protein>
<evidence type="ECO:0000256" key="4">
    <source>
        <dbReference type="PROSITE-ProRule" id="PRU00782"/>
    </source>
</evidence>
<dbReference type="AlphaFoldDB" id="Q4R9N9"/>
<dbReference type="InterPro" id="IPR001609">
    <property type="entry name" value="Myosin_head_motor_dom-like"/>
</dbReference>
<keyword evidence="4" id="KW-0505">Motor protein</keyword>
<dbReference type="PANTHER" id="PTHR13140:SF381">
    <property type="entry name" value="UNCONVENTIONAL MYOSIN-IG"/>
    <property type="match status" value="1"/>
</dbReference>
<keyword evidence="3 4" id="KW-0009">Actin-binding</keyword>
<dbReference type="SUPFAM" id="SSF52540">
    <property type="entry name" value="P-loop containing nucleoside triphosphate hydrolases"/>
    <property type="match status" value="1"/>
</dbReference>
<organism evidence="6">
    <name type="scientific">Tetraodon nigroviridis</name>
    <name type="common">Spotted green pufferfish</name>
    <name type="synonym">Chelonodon nigroviridis</name>
    <dbReference type="NCBI Taxonomy" id="99883"/>
    <lineage>
        <taxon>Eukaryota</taxon>
        <taxon>Metazoa</taxon>
        <taxon>Chordata</taxon>
        <taxon>Craniata</taxon>
        <taxon>Vertebrata</taxon>
        <taxon>Euteleostomi</taxon>
        <taxon>Actinopterygii</taxon>
        <taxon>Neopterygii</taxon>
        <taxon>Teleostei</taxon>
        <taxon>Neoteleostei</taxon>
        <taxon>Acanthomorphata</taxon>
        <taxon>Eupercaria</taxon>
        <taxon>Tetraodontiformes</taxon>
        <taxon>Tetradontoidea</taxon>
        <taxon>Tetraodontidae</taxon>
        <taxon>Tetraodon</taxon>
    </lineage>
</organism>
<dbReference type="PROSITE" id="PS51456">
    <property type="entry name" value="MYOSIN_MOTOR"/>
    <property type="match status" value="1"/>
</dbReference>
<dbReference type="GO" id="GO:0006897">
    <property type="term" value="P:endocytosis"/>
    <property type="evidence" value="ECO:0007669"/>
    <property type="project" value="TreeGrafter"/>
</dbReference>
<keyword evidence="1" id="KW-0547">Nucleotide-binding</keyword>
<feature type="non-terminal residue" evidence="6">
    <location>
        <position position="1"/>
    </location>
</feature>
<dbReference type="OrthoDB" id="6108017at2759"/>
<dbReference type="GO" id="GO:0030048">
    <property type="term" value="P:actin filament-based movement"/>
    <property type="evidence" value="ECO:0007669"/>
    <property type="project" value="TreeGrafter"/>
</dbReference>
<dbReference type="Pfam" id="PF00063">
    <property type="entry name" value="Myosin_head"/>
    <property type="match status" value="1"/>
</dbReference>
<feature type="domain" description="Myosin motor" evidence="5">
    <location>
        <begin position="1"/>
        <end position="117"/>
    </location>
</feature>
<evidence type="ECO:0000256" key="1">
    <source>
        <dbReference type="ARBA" id="ARBA00022741"/>
    </source>
</evidence>
<proteinExistence type="inferred from homology"/>